<feature type="domain" description="CSC1/OSCA1-like cytosolic" evidence="12">
    <location>
        <begin position="183"/>
        <end position="369"/>
    </location>
</feature>
<evidence type="ECO:0000259" key="10">
    <source>
        <dbReference type="Pfam" id="PF12621"/>
    </source>
</evidence>
<keyword evidence="6 8" id="KW-0472">Membrane</keyword>
<comment type="subcellular location">
    <subcellularLocation>
        <location evidence="1">Membrane</location>
        <topology evidence="1">Multi-pass membrane protein</topology>
    </subcellularLocation>
</comment>
<feature type="transmembrane region" description="Helical" evidence="8">
    <location>
        <begin position="585"/>
        <end position="611"/>
    </location>
</feature>
<feature type="transmembrane region" description="Helical" evidence="8">
    <location>
        <begin position="561"/>
        <end position="579"/>
    </location>
</feature>
<dbReference type="InterPro" id="IPR003864">
    <property type="entry name" value="CSC1/OSCA1-like_7TM"/>
</dbReference>
<evidence type="ECO:0000256" key="8">
    <source>
        <dbReference type="SAM" id="Phobius"/>
    </source>
</evidence>
<evidence type="ECO:0000259" key="11">
    <source>
        <dbReference type="Pfam" id="PF13967"/>
    </source>
</evidence>
<feature type="domain" description="CSC1/OSCA1-like N-terminal transmembrane" evidence="11">
    <location>
        <begin position="10"/>
        <end position="159"/>
    </location>
</feature>
<feature type="transmembrane region" description="Helical" evidence="8">
    <location>
        <begin position="379"/>
        <end position="408"/>
    </location>
</feature>
<dbReference type="Proteomes" id="UP000016932">
    <property type="component" value="Unassembled WGS sequence"/>
</dbReference>
<evidence type="ECO:0000313" key="13">
    <source>
        <dbReference type="EMBL" id="EME78155.1"/>
    </source>
</evidence>
<dbReference type="Pfam" id="PF14703">
    <property type="entry name" value="PHM7_cyt"/>
    <property type="match status" value="1"/>
</dbReference>
<dbReference type="eggNOG" id="KOG1134">
    <property type="taxonomic scope" value="Eukaryota"/>
</dbReference>
<dbReference type="GeneID" id="19331330"/>
<evidence type="ECO:0000313" key="14">
    <source>
        <dbReference type="Proteomes" id="UP000016932"/>
    </source>
</evidence>
<keyword evidence="14" id="KW-1185">Reference proteome</keyword>
<dbReference type="InterPro" id="IPR032880">
    <property type="entry name" value="CSC1/OSCA1-like_N"/>
</dbReference>
<evidence type="ECO:0000256" key="3">
    <source>
        <dbReference type="ARBA" id="ARBA00022448"/>
    </source>
</evidence>
<dbReference type="PANTHER" id="PTHR13018:SF26">
    <property type="entry name" value="DOMAIN PROTEIN, PUTATIVE (AFU_ORTHOLOGUE AFUA_5G10920)-RELATED"/>
    <property type="match status" value="1"/>
</dbReference>
<accession>M2YK68</accession>
<feature type="compositionally biased region" description="Polar residues" evidence="7">
    <location>
        <begin position="719"/>
        <end position="730"/>
    </location>
</feature>
<evidence type="ECO:0000256" key="4">
    <source>
        <dbReference type="ARBA" id="ARBA00022692"/>
    </source>
</evidence>
<dbReference type="InterPro" id="IPR045122">
    <property type="entry name" value="Csc1-like"/>
</dbReference>
<feature type="transmembrane region" description="Helical" evidence="8">
    <location>
        <begin position="663"/>
        <end position="687"/>
    </location>
</feature>
<sequence>RDQGSSISSLVSTLVPVFVVAAIVFLIFLVLRKRYQRVYAPRTYLASLRQWELSPKQNKGAFGWRRQYMALKDEFVMGHASLDNYLWLRFFRMLAAMCVVGCLITWPILFPVNATGNASDVSGLDILSFSNITPGPRYYAQVFVAWIFLAWVMFVITRESKFFVRLRQHYYSSPYESACISTRSILFVNVPEAMRNEDAIRKEFSGVRKVWLVNVPEDLAEKVKDRDTAAQKLEAGEVKLIRNHVKRMAKEKKKGKRQEPNDVERNEPIVVKKKDRPSHRLPKLQFLPIGKKVDTVDWARAELSRLLPEIRNEQNKLRDDRSSVQGACFVEFETVRAAHIAVQKRGIKNKAKITPKEIGPAPENVIWPNIIKPFWKVQLLNAACTAFVYFLCIFWTIPVAVIGAITNIDYLTSEVPFLSFIDKIPKVILGLVTGLLPVLLLSILMTLVPILCNTLAKLIEPTHRAIQLKVQTWYFPFQVIQVFLITTFSSGAASVTAQIIQTPPSAPTLLAQNLPKASNFYISYFILFGLLSAALEMLNVMPLLGFLVLGKLMDTTPRKLVRRYITLAGLGWGSLYPKFTNLGVIALSYSCIAPLVLGFAAMGFFLLYLAFRYHALFTLGTNVSTRGESYARALRQLITGIYLCEICLIGLFAIGVAESKEAIGALVLMVVFLFGTVGWQLWLWGVVRKMEGDFPSHEGGGEAFRGSIQGHADGKGGNHTPSPSREPTPQRSFADRFKAFLFPETSAAHAARMISSNLEVSSRREYTEKEHAEAYIHPAIFRECPVVWIARDEGGLSKREILESREEVGEGLEMTDEGAWITPQGKLEWTENPREAPIWEGDVKY</sequence>
<proteinExistence type="inferred from homology"/>
<feature type="transmembrane region" description="Helical" evidence="8">
    <location>
        <begin position="90"/>
        <end position="109"/>
    </location>
</feature>
<evidence type="ECO:0000256" key="2">
    <source>
        <dbReference type="ARBA" id="ARBA00007779"/>
    </source>
</evidence>
<organism evidence="13 14">
    <name type="scientific">Pseudocercospora fijiensis (strain CIRAD86)</name>
    <name type="common">Black leaf streak disease fungus</name>
    <name type="synonym">Mycosphaerella fijiensis</name>
    <dbReference type="NCBI Taxonomy" id="383855"/>
    <lineage>
        <taxon>Eukaryota</taxon>
        <taxon>Fungi</taxon>
        <taxon>Dikarya</taxon>
        <taxon>Ascomycota</taxon>
        <taxon>Pezizomycotina</taxon>
        <taxon>Dothideomycetes</taxon>
        <taxon>Dothideomycetidae</taxon>
        <taxon>Mycosphaerellales</taxon>
        <taxon>Mycosphaerellaceae</taxon>
        <taxon>Pseudocercospora</taxon>
    </lineage>
</organism>
<dbReference type="HOGENOM" id="CLU_002458_2_1_1"/>
<keyword evidence="4 8" id="KW-0812">Transmembrane</keyword>
<dbReference type="Pfam" id="PF02714">
    <property type="entry name" value="RSN1_7TM"/>
    <property type="match status" value="1"/>
</dbReference>
<dbReference type="Pfam" id="PF13967">
    <property type="entry name" value="RSN1_TM"/>
    <property type="match status" value="1"/>
</dbReference>
<feature type="transmembrane region" description="Helical" evidence="8">
    <location>
        <begin position="473"/>
        <end position="500"/>
    </location>
</feature>
<feature type="transmembrane region" description="Helical" evidence="8">
    <location>
        <begin position="6"/>
        <end position="31"/>
    </location>
</feature>
<feature type="domain" description="10TM putative phosphate transporter extracellular tail" evidence="10">
    <location>
        <begin position="743"/>
        <end position="833"/>
    </location>
</feature>
<keyword evidence="5 8" id="KW-1133">Transmembrane helix</keyword>
<dbReference type="GO" id="GO:0005886">
    <property type="term" value="C:plasma membrane"/>
    <property type="evidence" value="ECO:0007669"/>
    <property type="project" value="TreeGrafter"/>
</dbReference>
<feature type="domain" description="CSC1/OSCA1-like 7TM region" evidence="9">
    <location>
        <begin position="383"/>
        <end position="652"/>
    </location>
</feature>
<dbReference type="KEGG" id="pfj:MYCFIDRAFT_146012"/>
<evidence type="ECO:0000256" key="6">
    <source>
        <dbReference type="ARBA" id="ARBA00023136"/>
    </source>
</evidence>
<evidence type="ECO:0000259" key="9">
    <source>
        <dbReference type="Pfam" id="PF02714"/>
    </source>
</evidence>
<evidence type="ECO:0000259" key="12">
    <source>
        <dbReference type="Pfam" id="PF14703"/>
    </source>
</evidence>
<dbReference type="GO" id="GO:0005227">
    <property type="term" value="F:calcium-activated cation channel activity"/>
    <property type="evidence" value="ECO:0007669"/>
    <property type="project" value="InterPro"/>
</dbReference>
<evidence type="ECO:0000256" key="1">
    <source>
        <dbReference type="ARBA" id="ARBA00004141"/>
    </source>
</evidence>
<evidence type="ECO:0008006" key="15">
    <source>
        <dbReference type="Google" id="ProtNLM"/>
    </source>
</evidence>
<dbReference type="InterPro" id="IPR027815">
    <property type="entry name" value="CSC1/OSCA1-like_cyt"/>
</dbReference>
<feature type="non-terminal residue" evidence="13">
    <location>
        <position position="1"/>
    </location>
</feature>
<evidence type="ECO:0000256" key="5">
    <source>
        <dbReference type="ARBA" id="ARBA00022989"/>
    </source>
</evidence>
<dbReference type="OrthoDB" id="1076608at2759"/>
<evidence type="ECO:0000256" key="7">
    <source>
        <dbReference type="SAM" id="MobiDB-lite"/>
    </source>
</evidence>
<name>M2YK68_PSEFD</name>
<feature type="region of interest" description="Disordered" evidence="7">
    <location>
        <begin position="248"/>
        <end position="271"/>
    </location>
</feature>
<dbReference type="PANTHER" id="PTHR13018">
    <property type="entry name" value="PROBABLE MEMBRANE PROTEIN DUF221-RELATED"/>
    <property type="match status" value="1"/>
</dbReference>
<dbReference type="RefSeq" id="XP_007931841.1">
    <property type="nucleotide sequence ID" value="XM_007933650.1"/>
</dbReference>
<feature type="transmembrane region" description="Helical" evidence="8">
    <location>
        <begin position="637"/>
        <end position="657"/>
    </location>
</feature>
<feature type="transmembrane region" description="Helical" evidence="8">
    <location>
        <begin position="138"/>
        <end position="157"/>
    </location>
</feature>
<gene>
    <name evidence="13" type="ORF">MYCFIDRAFT_146012</name>
</gene>
<dbReference type="InterPro" id="IPR022257">
    <property type="entry name" value="PHM7_ext"/>
</dbReference>
<feature type="region of interest" description="Disordered" evidence="7">
    <location>
        <begin position="705"/>
        <end position="730"/>
    </location>
</feature>
<dbReference type="EMBL" id="KB446564">
    <property type="protein sequence ID" value="EME78155.1"/>
    <property type="molecule type" value="Genomic_DNA"/>
</dbReference>
<comment type="similarity">
    <text evidence="2">Belongs to the CSC1 (TC 1.A.17) family.</text>
</comment>
<feature type="transmembrane region" description="Helical" evidence="8">
    <location>
        <begin position="428"/>
        <end position="452"/>
    </location>
</feature>
<feature type="compositionally biased region" description="Basic and acidic residues" evidence="7">
    <location>
        <begin position="257"/>
        <end position="271"/>
    </location>
</feature>
<protein>
    <recommendedName>
        <fullName evidence="15">DUF221-domain-containing protein</fullName>
    </recommendedName>
</protein>
<dbReference type="Pfam" id="PF12621">
    <property type="entry name" value="PHM7_ext"/>
    <property type="match status" value="1"/>
</dbReference>
<keyword evidence="3" id="KW-0813">Transport</keyword>
<feature type="transmembrane region" description="Helical" evidence="8">
    <location>
        <begin position="520"/>
        <end position="549"/>
    </location>
</feature>
<dbReference type="VEuPathDB" id="FungiDB:MYCFIDRAFT_146012"/>
<reference evidence="13 14" key="1">
    <citation type="journal article" date="2012" name="PLoS Pathog.">
        <title>Diverse lifestyles and strategies of plant pathogenesis encoded in the genomes of eighteen Dothideomycetes fungi.</title>
        <authorList>
            <person name="Ohm R.A."/>
            <person name="Feau N."/>
            <person name="Henrissat B."/>
            <person name="Schoch C.L."/>
            <person name="Horwitz B.A."/>
            <person name="Barry K.W."/>
            <person name="Condon B.J."/>
            <person name="Copeland A.C."/>
            <person name="Dhillon B."/>
            <person name="Glaser F."/>
            <person name="Hesse C.N."/>
            <person name="Kosti I."/>
            <person name="LaButti K."/>
            <person name="Lindquist E.A."/>
            <person name="Lucas S."/>
            <person name="Salamov A.A."/>
            <person name="Bradshaw R.E."/>
            <person name="Ciuffetti L."/>
            <person name="Hamelin R.C."/>
            <person name="Kema G.H.J."/>
            <person name="Lawrence C."/>
            <person name="Scott J.A."/>
            <person name="Spatafora J.W."/>
            <person name="Turgeon B.G."/>
            <person name="de Wit P.J.G.M."/>
            <person name="Zhong S."/>
            <person name="Goodwin S.B."/>
            <person name="Grigoriev I.V."/>
        </authorList>
    </citation>
    <scope>NUCLEOTIDE SEQUENCE [LARGE SCALE GENOMIC DNA]</scope>
    <source>
        <strain evidence="13 14">CIRAD86</strain>
    </source>
</reference>
<dbReference type="AlphaFoldDB" id="M2YK68"/>